<dbReference type="EMBL" id="VWPV01014382">
    <property type="protein sequence ID" value="NWH60817.1"/>
    <property type="molecule type" value="Genomic_DNA"/>
</dbReference>
<dbReference type="InterPro" id="IPR051117">
    <property type="entry name" value="TRG_var/const_region"/>
</dbReference>
<evidence type="ECO:0000259" key="8">
    <source>
        <dbReference type="PROSITE" id="PS50835"/>
    </source>
</evidence>
<keyword evidence="7" id="KW-0732">Signal</keyword>
<reference evidence="9 10" key="1">
    <citation type="submission" date="2019-09" db="EMBL/GenBank/DDBJ databases">
        <title>Bird 10,000 Genomes (B10K) Project - Family phase.</title>
        <authorList>
            <person name="Zhang G."/>
        </authorList>
    </citation>
    <scope>NUCLEOTIDE SEQUENCE [LARGE SCALE GENOMIC DNA]</scope>
    <source>
        <strain evidence="9">B10K-CU-031-07</strain>
        <tissue evidence="9">Muscle</tissue>
    </source>
</reference>
<feature type="non-terminal residue" evidence="9">
    <location>
        <position position="111"/>
    </location>
</feature>
<dbReference type="PANTHER" id="PTHR19256">
    <property type="entry name" value="T-CELL RECEPTOR GAMMA CHAIN"/>
    <property type="match status" value="1"/>
</dbReference>
<dbReference type="Pfam" id="PF07686">
    <property type="entry name" value="V-set"/>
    <property type="match status" value="1"/>
</dbReference>
<evidence type="ECO:0000256" key="2">
    <source>
        <dbReference type="ARBA" id="ARBA00022692"/>
    </source>
</evidence>
<dbReference type="SMART" id="SM00406">
    <property type="entry name" value="IGv"/>
    <property type="match status" value="1"/>
</dbReference>
<keyword evidence="3" id="KW-1133">Transmembrane helix</keyword>
<dbReference type="Gene3D" id="2.60.40.10">
    <property type="entry name" value="Immunoglobulins"/>
    <property type="match status" value="1"/>
</dbReference>
<protein>
    <submittedName>
        <fullName evidence="9">TRGV3 protein</fullName>
    </submittedName>
</protein>
<dbReference type="Proteomes" id="UP000531151">
    <property type="component" value="Unassembled WGS sequence"/>
</dbReference>
<evidence type="ECO:0000256" key="6">
    <source>
        <dbReference type="ARBA" id="ARBA00023319"/>
    </source>
</evidence>
<evidence type="ECO:0000256" key="1">
    <source>
        <dbReference type="ARBA" id="ARBA00004370"/>
    </source>
</evidence>
<feature type="domain" description="Ig-like" evidence="8">
    <location>
        <begin position="12"/>
        <end position="111"/>
    </location>
</feature>
<organism evidence="9 10">
    <name type="scientific">Geococcyx californianus</name>
    <name type="common">Greater roadrunner</name>
    <name type="synonym">Saurothera californiana</name>
    <dbReference type="NCBI Taxonomy" id="8947"/>
    <lineage>
        <taxon>Eukaryota</taxon>
        <taxon>Metazoa</taxon>
        <taxon>Chordata</taxon>
        <taxon>Craniata</taxon>
        <taxon>Vertebrata</taxon>
        <taxon>Euteleostomi</taxon>
        <taxon>Archelosauria</taxon>
        <taxon>Archosauria</taxon>
        <taxon>Dinosauria</taxon>
        <taxon>Saurischia</taxon>
        <taxon>Theropoda</taxon>
        <taxon>Coelurosauria</taxon>
        <taxon>Aves</taxon>
        <taxon>Neognathae</taxon>
        <taxon>Neoaves</taxon>
        <taxon>Otidimorphae</taxon>
        <taxon>Cuculiformes</taxon>
        <taxon>Neomorphidae</taxon>
        <taxon>Geococcyx</taxon>
    </lineage>
</organism>
<gene>
    <name evidence="9" type="primary">Trgv3</name>
    <name evidence="9" type="ORF">GEOCAL_R13970</name>
</gene>
<accession>A0A7K4J6Z1</accession>
<dbReference type="InterPro" id="IPR007110">
    <property type="entry name" value="Ig-like_dom"/>
</dbReference>
<dbReference type="OrthoDB" id="8924181at2759"/>
<dbReference type="AlphaFoldDB" id="A0A7K4J6Z1"/>
<feature type="signal peptide" evidence="7">
    <location>
        <begin position="1"/>
        <end position="16"/>
    </location>
</feature>
<dbReference type="InterPro" id="IPR013106">
    <property type="entry name" value="Ig_V-set"/>
</dbReference>
<sequence length="111" mass="12878">HLVCFLVFFLDGQVRLRQPEPSISKAQSKTVYIDCIVEGVRNFQTAYIHWYRHVHSKGPERILYLGSGKVSYEEESYGSKYFSSKKGTNVCTFSVKNINSNDEGIYYCAYW</sequence>
<evidence type="ECO:0000256" key="7">
    <source>
        <dbReference type="SAM" id="SignalP"/>
    </source>
</evidence>
<evidence type="ECO:0000313" key="10">
    <source>
        <dbReference type="Proteomes" id="UP000531151"/>
    </source>
</evidence>
<dbReference type="InterPro" id="IPR036179">
    <property type="entry name" value="Ig-like_dom_sf"/>
</dbReference>
<keyword evidence="2" id="KW-0812">Transmembrane</keyword>
<dbReference type="GO" id="GO:0016020">
    <property type="term" value="C:membrane"/>
    <property type="evidence" value="ECO:0007669"/>
    <property type="project" value="UniProtKB-SubCell"/>
</dbReference>
<dbReference type="PANTHER" id="PTHR19256:SF65">
    <property type="entry name" value="T CELL RECEPTOR GAMMA CONSTANT 1-RELATED"/>
    <property type="match status" value="1"/>
</dbReference>
<evidence type="ECO:0000256" key="3">
    <source>
        <dbReference type="ARBA" id="ARBA00022989"/>
    </source>
</evidence>
<feature type="non-terminal residue" evidence="9">
    <location>
        <position position="1"/>
    </location>
</feature>
<keyword evidence="5" id="KW-0675">Receptor</keyword>
<dbReference type="SUPFAM" id="SSF48726">
    <property type="entry name" value="Immunoglobulin"/>
    <property type="match status" value="1"/>
</dbReference>
<name>A0A7K4J6Z1_GEOCA</name>
<proteinExistence type="predicted"/>
<evidence type="ECO:0000256" key="4">
    <source>
        <dbReference type="ARBA" id="ARBA00023136"/>
    </source>
</evidence>
<feature type="chain" id="PRO_5029790192" evidence="7">
    <location>
        <begin position="17"/>
        <end position="111"/>
    </location>
</feature>
<comment type="caution">
    <text evidence="9">The sequence shown here is derived from an EMBL/GenBank/DDBJ whole genome shotgun (WGS) entry which is preliminary data.</text>
</comment>
<keyword evidence="4" id="KW-0472">Membrane</keyword>
<keyword evidence="10" id="KW-1185">Reference proteome</keyword>
<evidence type="ECO:0000256" key="5">
    <source>
        <dbReference type="ARBA" id="ARBA00023170"/>
    </source>
</evidence>
<dbReference type="InterPro" id="IPR013783">
    <property type="entry name" value="Ig-like_fold"/>
</dbReference>
<comment type="subcellular location">
    <subcellularLocation>
        <location evidence="1">Membrane</location>
    </subcellularLocation>
</comment>
<evidence type="ECO:0000313" key="9">
    <source>
        <dbReference type="EMBL" id="NWH60817.1"/>
    </source>
</evidence>
<dbReference type="PROSITE" id="PS50835">
    <property type="entry name" value="IG_LIKE"/>
    <property type="match status" value="1"/>
</dbReference>
<keyword evidence="6" id="KW-0393">Immunoglobulin domain</keyword>